<comment type="caution">
    <text evidence="6">The sequence shown here is derived from an EMBL/GenBank/DDBJ whole genome shotgun (WGS) entry which is preliminary data.</text>
</comment>
<dbReference type="EMBL" id="CAKOGP040000001">
    <property type="protein sequence ID" value="CAJ1916116.1"/>
    <property type="molecule type" value="Genomic_DNA"/>
</dbReference>
<sequence>MKRPSFAEGVAIALLVSQALIHTTNALIPQRLSTTTNHQRSSSTSSTHSITRLNAFRPNVNEPSLRHYRLISTQLYVAELSDEKREEKPEKKKQFKVQISTSPVSKFRKLKDIMWIREAVEDLTAAEFACSVDSPESLSDKKQKRAVDYEKLLSQLDRRVSDMICQSVDDLELSDVAPTLIRSQGMGRYVYTDSQRSALLTRMLNTREKVQAITKGHEAQAQEKGDDFGIQMPEMPDLTIEVPKEENSTSSGPKLYVRDDGTVDWDGALQDRAALKKFGGAVWARINGQTADDISEEDDDEIEASDGHKHAKPAVTVKIEDTPEILEARNELNNLREELKEFQRSHTALLSSGISAGQAVANVNLASLKPELRAKIRSSATALEKLEQQVSFQRLVYELERIYTYLATELGNPNAKGYVPLQDRLNVAEYGLLESQIEGCSRDLEDKGDIDEDILAVIAEQMTDFKRRLGIDYYVSGLSYDKEAIQTWLADVLAQAKSGVAFYIKGTRLLWNDVLYSVSLIARAAQGYTLKPREVRNLRRTFKDIITFIPFVIILLIPLSPIGHVLVFGAIQRFFPDFFPSCFTEQRQNLLKLYETTEFSEFTINENFKERFSRALEAIGFLIASRSKMLYSSLLRGSNNDDDSTETNGAEGKP</sequence>
<evidence type="ECO:0000313" key="6">
    <source>
        <dbReference type="EMBL" id="CAJ1916116.1"/>
    </source>
</evidence>
<dbReference type="InterPro" id="IPR033122">
    <property type="entry name" value="LETM1-like_RBD"/>
</dbReference>
<feature type="compositionally biased region" description="Low complexity" evidence="2">
    <location>
        <begin position="33"/>
        <end position="51"/>
    </location>
</feature>
<dbReference type="GO" id="GO:0043022">
    <property type="term" value="F:ribosome binding"/>
    <property type="evidence" value="ECO:0007669"/>
    <property type="project" value="InterPro"/>
</dbReference>
<gene>
    <name evidence="6" type="ORF">CYCCA115_LOCUS740</name>
</gene>
<keyword evidence="3" id="KW-1133">Transmembrane helix</keyword>
<reference evidence="6" key="1">
    <citation type="submission" date="2023-08" db="EMBL/GenBank/DDBJ databases">
        <authorList>
            <person name="Audoor S."/>
            <person name="Bilcke G."/>
        </authorList>
    </citation>
    <scope>NUCLEOTIDE SEQUENCE</scope>
</reference>
<dbReference type="Pfam" id="PF07766">
    <property type="entry name" value="LETM1_RBD"/>
    <property type="match status" value="1"/>
</dbReference>
<evidence type="ECO:0000256" key="3">
    <source>
        <dbReference type="SAM" id="Phobius"/>
    </source>
</evidence>
<feature type="chain" id="PRO_5042094340" description="Letm1 RBD domain-containing protein" evidence="4">
    <location>
        <begin position="27"/>
        <end position="654"/>
    </location>
</feature>
<organism evidence="6 7">
    <name type="scientific">Cylindrotheca closterium</name>
    <dbReference type="NCBI Taxonomy" id="2856"/>
    <lineage>
        <taxon>Eukaryota</taxon>
        <taxon>Sar</taxon>
        <taxon>Stramenopiles</taxon>
        <taxon>Ochrophyta</taxon>
        <taxon>Bacillariophyta</taxon>
        <taxon>Bacillariophyceae</taxon>
        <taxon>Bacillariophycidae</taxon>
        <taxon>Bacillariales</taxon>
        <taxon>Bacillariaceae</taxon>
        <taxon>Cylindrotheca</taxon>
    </lineage>
</organism>
<keyword evidence="3" id="KW-0472">Membrane</keyword>
<evidence type="ECO:0000256" key="4">
    <source>
        <dbReference type="SAM" id="SignalP"/>
    </source>
</evidence>
<feature type="transmembrane region" description="Helical" evidence="3">
    <location>
        <begin position="545"/>
        <end position="571"/>
    </location>
</feature>
<evidence type="ECO:0000256" key="2">
    <source>
        <dbReference type="SAM" id="MobiDB-lite"/>
    </source>
</evidence>
<accession>A0AAD2CLB6</accession>
<dbReference type="AlphaFoldDB" id="A0AAD2CLB6"/>
<evidence type="ECO:0000313" key="7">
    <source>
        <dbReference type="Proteomes" id="UP001295423"/>
    </source>
</evidence>
<name>A0AAD2CLB6_9STRA</name>
<keyword evidence="1" id="KW-0175">Coiled coil</keyword>
<feature type="signal peptide" evidence="4">
    <location>
        <begin position="1"/>
        <end position="26"/>
    </location>
</feature>
<keyword evidence="7" id="KW-1185">Reference proteome</keyword>
<feature type="domain" description="Letm1 RBD" evidence="5">
    <location>
        <begin position="530"/>
        <end position="594"/>
    </location>
</feature>
<feature type="region of interest" description="Disordered" evidence="2">
    <location>
        <begin position="32"/>
        <end position="55"/>
    </location>
</feature>
<protein>
    <recommendedName>
        <fullName evidence="5">Letm1 RBD domain-containing protein</fullName>
    </recommendedName>
</protein>
<dbReference type="Proteomes" id="UP001295423">
    <property type="component" value="Unassembled WGS sequence"/>
</dbReference>
<keyword evidence="4" id="KW-0732">Signal</keyword>
<keyword evidence="3" id="KW-0812">Transmembrane</keyword>
<proteinExistence type="predicted"/>
<feature type="coiled-coil region" evidence="1">
    <location>
        <begin position="325"/>
        <end position="389"/>
    </location>
</feature>
<evidence type="ECO:0000259" key="5">
    <source>
        <dbReference type="Pfam" id="PF07766"/>
    </source>
</evidence>
<evidence type="ECO:0000256" key="1">
    <source>
        <dbReference type="SAM" id="Coils"/>
    </source>
</evidence>